<dbReference type="Proteomes" id="UP000295444">
    <property type="component" value="Unassembled WGS sequence"/>
</dbReference>
<gene>
    <name evidence="3" type="ORF">EV186_103554</name>
</gene>
<evidence type="ECO:0000313" key="4">
    <source>
        <dbReference type="Proteomes" id="UP000295444"/>
    </source>
</evidence>
<sequence>MRCPCGTGVPYDACCGPFHTGAAAAPTAEKLMRSRYSAFALGDAEYLLRTWHASTRPPSLRLDSGRRWQRLTIDATDGGGLLHKTGTVEFTASYQDGAFTGAQHEKGRFVREDGQWFYVDGEH</sequence>
<dbReference type="AlphaFoldDB" id="A0A4R6SCA5"/>
<dbReference type="PANTHER" id="PTHR33747:SF1">
    <property type="entry name" value="ADENYLATE CYCLASE-ASSOCIATED CAP C-TERMINAL DOMAIN-CONTAINING PROTEIN"/>
    <property type="match status" value="1"/>
</dbReference>
<dbReference type="OrthoDB" id="21421at2"/>
<dbReference type="SUPFAM" id="SSF54427">
    <property type="entry name" value="NTF2-like"/>
    <property type="match status" value="1"/>
</dbReference>
<dbReference type="InterPro" id="IPR032710">
    <property type="entry name" value="NTF2-like_dom_sf"/>
</dbReference>
<dbReference type="EMBL" id="SNXZ01000003">
    <property type="protein sequence ID" value="TDP97590.1"/>
    <property type="molecule type" value="Genomic_DNA"/>
</dbReference>
<feature type="domain" description="YchJ-like middle NTF2-like" evidence="2">
    <location>
        <begin position="27"/>
        <end position="121"/>
    </location>
</feature>
<evidence type="ECO:0000313" key="3">
    <source>
        <dbReference type="EMBL" id="TDP97590.1"/>
    </source>
</evidence>
<dbReference type="InterPro" id="IPR048469">
    <property type="entry name" value="YchJ-like_M"/>
</dbReference>
<dbReference type="HAMAP" id="MF_00612">
    <property type="entry name" value="UPF0225"/>
    <property type="match status" value="1"/>
</dbReference>
<evidence type="ECO:0000259" key="2">
    <source>
        <dbReference type="Pfam" id="PF17775"/>
    </source>
</evidence>
<comment type="similarity">
    <text evidence="1">Belongs to the UPF0225 family.</text>
</comment>
<comment type="caution">
    <text evidence="3">The sequence shown here is derived from an EMBL/GenBank/DDBJ whole genome shotgun (WGS) entry which is preliminary data.</text>
</comment>
<evidence type="ECO:0000256" key="1">
    <source>
        <dbReference type="HAMAP-Rule" id="MF_00612"/>
    </source>
</evidence>
<proteinExistence type="inferred from homology"/>
<dbReference type="PANTHER" id="PTHR33747">
    <property type="entry name" value="UPF0225 PROTEIN SCO1677"/>
    <property type="match status" value="1"/>
</dbReference>
<dbReference type="Pfam" id="PF17775">
    <property type="entry name" value="YchJ_M-like"/>
    <property type="match status" value="1"/>
</dbReference>
<organism evidence="3 4">
    <name type="scientific">Labedaea rhizosphaerae</name>
    <dbReference type="NCBI Taxonomy" id="598644"/>
    <lineage>
        <taxon>Bacteria</taxon>
        <taxon>Bacillati</taxon>
        <taxon>Actinomycetota</taxon>
        <taxon>Actinomycetes</taxon>
        <taxon>Pseudonocardiales</taxon>
        <taxon>Pseudonocardiaceae</taxon>
        <taxon>Labedaea</taxon>
    </lineage>
</organism>
<protein>
    <recommendedName>
        <fullName evidence="1">UPF0225 protein EV186_103554</fullName>
    </recommendedName>
</protein>
<keyword evidence="4" id="KW-1185">Reference proteome</keyword>
<dbReference type="RefSeq" id="WP_133850770.1">
    <property type="nucleotide sequence ID" value="NZ_SNXZ01000003.1"/>
</dbReference>
<accession>A0A4R6SCA5</accession>
<dbReference type="InterPro" id="IPR023006">
    <property type="entry name" value="YchJ-like"/>
</dbReference>
<name>A0A4R6SCA5_LABRH</name>
<dbReference type="Gene3D" id="3.10.450.50">
    <property type="match status" value="1"/>
</dbReference>
<reference evidence="3 4" key="1">
    <citation type="submission" date="2019-03" db="EMBL/GenBank/DDBJ databases">
        <title>Genomic Encyclopedia of Type Strains, Phase IV (KMG-IV): sequencing the most valuable type-strain genomes for metagenomic binning, comparative biology and taxonomic classification.</title>
        <authorList>
            <person name="Goeker M."/>
        </authorList>
    </citation>
    <scope>NUCLEOTIDE SEQUENCE [LARGE SCALE GENOMIC DNA]</scope>
    <source>
        <strain evidence="3 4">DSM 45361</strain>
    </source>
</reference>